<keyword evidence="2" id="KW-1185">Reference proteome</keyword>
<dbReference type="VEuPathDB" id="TrichDB:TVAGG3_0283690"/>
<dbReference type="RefSeq" id="XP_001323715.1">
    <property type="nucleotide sequence ID" value="XM_001323680.1"/>
</dbReference>
<dbReference type="EMBL" id="DS113318">
    <property type="protein sequence ID" value="EAY11492.1"/>
    <property type="molecule type" value="Genomic_DNA"/>
</dbReference>
<name>A2E795_TRIV3</name>
<reference evidence="1" key="1">
    <citation type="submission" date="2006-10" db="EMBL/GenBank/DDBJ databases">
        <authorList>
            <person name="Amadeo P."/>
            <person name="Zhao Q."/>
            <person name="Wortman J."/>
            <person name="Fraser-Liggett C."/>
            <person name="Carlton J."/>
        </authorList>
    </citation>
    <scope>NUCLEOTIDE SEQUENCE</scope>
    <source>
        <strain evidence="1">G3</strain>
    </source>
</reference>
<evidence type="ECO:0000313" key="1">
    <source>
        <dbReference type="EMBL" id="EAY11492.1"/>
    </source>
</evidence>
<dbReference type="VEuPathDB" id="TrichDB:TVAG_248590"/>
<dbReference type="AlphaFoldDB" id="A2E795"/>
<organism evidence="1 2">
    <name type="scientific">Trichomonas vaginalis (strain ATCC PRA-98 / G3)</name>
    <dbReference type="NCBI Taxonomy" id="412133"/>
    <lineage>
        <taxon>Eukaryota</taxon>
        <taxon>Metamonada</taxon>
        <taxon>Parabasalia</taxon>
        <taxon>Trichomonadida</taxon>
        <taxon>Trichomonadidae</taxon>
        <taxon>Trichomonas</taxon>
    </lineage>
</organism>
<accession>A2E795</accession>
<reference evidence="1" key="2">
    <citation type="journal article" date="2007" name="Science">
        <title>Draft genome sequence of the sexually transmitted pathogen Trichomonas vaginalis.</title>
        <authorList>
            <person name="Carlton J.M."/>
            <person name="Hirt R.P."/>
            <person name="Silva J.C."/>
            <person name="Delcher A.L."/>
            <person name="Schatz M."/>
            <person name="Zhao Q."/>
            <person name="Wortman J.R."/>
            <person name="Bidwell S.L."/>
            <person name="Alsmark U.C.M."/>
            <person name="Besteiro S."/>
            <person name="Sicheritz-Ponten T."/>
            <person name="Noel C.J."/>
            <person name="Dacks J.B."/>
            <person name="Foster P.G."/>
            <person name="Simillion C."/>
            <person name="Van de Peer Y."/>
            <person name="Miranda-Saavedra D."/>
            <person name="Barton G.J."/>
            <person name="Westrop G.D."/>
            <person name="Mueller S."/>
            <person name="Dessi D."/>
            <person name="Fiori P.L."/>
            <person name="Ren Q."/>
            <person name="Paulsen I."/>
            <person name="Zhang H."/>
            <person name="Bastida-Corcuera F.D."/>
            <person name="Simoes-Barbosa A."/>
            <person name="Brown M.T."/>
            <person name="Hayes R.D."/>
            <person name="Mukherjee M."/>
            <person name="Okumura C.Y."/>
            <person name="Schneider R."/>
            <person name="Smith A.J."/>
            <person name="Vanacova S."/>
            <person name="Villalvazo M."/>
            <person name="Haas B.J."/>
            <person name="Pertea M."/>
            <person name="Feldblyum T.V."/>
            <person name="Utterback T.R."/>
            <person name="Shu C.L."/>
            <person name="Osoegawa K."/>
            <person name="de Jong P.J."/>
            <person name="Hrdy I."/>
            <person name="Horvathova L."/>
            <person name="Zubacova Z."/>
            <person name="Dolezal P."/>
            <person name="Malik S.B."/>
            <person name="Logsdon J.M. Jr."/>
            <person name="Henze K."/>
            <person name="Gupta A."/>
            <person name="Wang C.C."/>
            <person name="Dunne R.L."/>
            <person name="Upcroft J.A."/>
            <person name="Upcroft P."/>
            <person name="White O."/>
            <person name="Salzberg S.L."/>
            <person name="Tang P."/>
            <person name="Chiu C.-H."/>
            <person name="Lee Y.-S."/>
            <person name="Embley T.M."/>
            <person name="Coombs G.H."/>
            <person name="Mottram J.C."/>
            <person name="Tachezy J."/>
            <person name="Fraser-Liggett C.M."/>
            <person name="Johnson P.J."/>
        </authorList>
    </citation>
    <scope>NUCLEOTIDE SEQUENCE [LARGE SCALE GENOMIC DNA]</scope>
    <source>
        <strain evidence="1">G3</strain>
    </source>
</reference>
<evidence type="ECO:0000313" key="2">
    <source>
        <dbReference type="Proteomes" id="UP000001542"/>
    </source>
</evidence>
<dbReference type="Proteomes" id="UP000001542">
    <property type="component" value="Unassembled WGS sequence"/>
</dbReference>
<dbReference type="InParanoid" id="A2E795"/>
<sequence length="606" mass="68686">MKATKTAPLNYVYVLRKGSNDKPKRVFLCKNNKEFQNSCKGFLKDNEAIGKIWTKHGRLVKEISRVHAGATLELEIVDENSLVHQSIPQDNLKNIKKYRGASKMFTVVEDEKENEEPENIMEGAIKFDFTSDPTNPANKKQEKVEATKKKSIIKKASEINLEQALKKYTYSPTKLSRVTIDDVSSGSNSMMSTLSQWNTLGVDYQSIFNAFPQKEKDEIQNIFNRENEHANYWVRGVERLAFEEFGVDTRFIQFLPDIIDHIKMKGMSANTRVLSKYIYHTFNLFIYGPNKSGRTTMLYLACVEAAKTLGIANEWKDNLFLPIDARKIIDEKPDATNMYHSLVSKACNAIAAEFPIYARSASEVSEYLTKLPNLHPEKLFLNDTCLDPEFRKELKKKITDILEGMSESFSSNDNQFLAESIWSVPQLLTDAFGIKKLVYVMDNLEASDVTFIFSEETNATFLSEIVLLALASNQYITTIGDQKRFSPLCIPFTSNGPNILSISQVITTYDIIDEYSFLSRAIVVNTTGNLPIKIDIPMLGGIPAYVFKFQRVGELLDVAERCGDDEEQKVEALAEIDDIVSDLLNIVFPDQKFIIEKVQLSSSMGF</sequence>
<dbReference type="KEGG" id="tva:4769446"/>
<protein>
    <submittedName>
        <fullName evidence="1">Uncharacterized protein</fullName>
    </submittedName>
</protein>
<gene>
    <name evidence="1" type="ORF">TVAG_248590</name>
</gene>
<proteinExistence type="predicted"/>